<reference evidence="6" key="1">
    <citation type="submission" date="2020-03" db="EMBL/GenBank/DDBJ databases">
        <title>The deep terrestrial virosphere.</title>
        <authorList>
            <person name="Holmfeldt K."/>
            <person name="Nilsson E."/>
            <person name="Simone D."/>
            <person name="Lopez-Fernandez M."/>
            <person name="Wu X."/>
            <person name="de Brujin I."/>
            <person name="Lundin D."/>
            <person name="Andersson A."/>
            <person name="Bertilsson S."/>
            <person name="Dopson M."/>
        </authorList>
    </citation>
    <scope>NUCLEOTIDE SEQUENCE</scope>
    <source>
        <strain evidence="5">MM415A00968</strain>
        <strain evidence="6">MM415B02492</strain>
    </source>
</reference>
<dbReference type="Gene3D" id="3.40.50.300">
    <property type="entry name" value="P-loop containing nucleotide triphosphate hydrolases"/>
    <property type="match status" value="1"/>
</dbReference>
<dbReference type="GO" id="GO:0005524">
    <property type="term" value="F:ATP binding"/>
    <property type="evidence" value="ECO:0007669"/>
    <property type="project" value="UniProtKB-KW"/>
</dbReference>
<dbReference type="PANTHER" id="PTHR23073">
    <property type="entry name" value="26S PROTEASOME REGULATORY SUBUNIT"/>
    <property type="match status" value="1"/>
</dbReference>
<evidence type="ECO:0000313" key="5">
    <source>
        <dbReference type="EMBL" id="QJA78897.1"/>
    </source>
</evidence>
<evidence type="ECO:0000256" key="1">
    <source>
        <dbReference type="ARBA" id="ARBA00006914"/>
    </source>
</evidence>
<keyword evidence="2" id="KW-0547">Nucleotide-binding</keyword>
<dbReference type="InterPro" id="IPR003959">
    <property type="entry name" value="ATPase_AAA_core"/>
</dbReference>
<evidence type="ECO:0000313" key="6">
    <source>
        <dbReference type="EMBL" id="QJA89817.1"/>
    </source>
</evidence>
<dbReference type="InterPro" id="IPR027417">
    <property type="entry name" value="P-loop_NTPase"/>
</dbReference>
<evidence type="ECO:0000259" key="4">
    <source>
        <dbReference type="SMART" id="SM00382"/>
    </source>
</evidence>
<dbReference type="SUPFAM" id="SSF52540">
    <property type="entry name" value="P-loop containing nucleoside triphosphate hydrolases"/>
    <property type="match status" value="1"/>
</dbReference>
<dbReference type="Pfam" id="PF00004">
    <property type="entry name" value="AAA"/>
    <property type="match status" value="1"/>
</dbReference>
<dbReference type="EMBL" id="MT142871">
    <property type="protein sequence ID" value="QJA89817.1"/>
    <property type="molecule type" value="Genomic_DNA"/>
</dbReference>
<dbReference type="GO" id="GO:0016887">
    <property type="term" value="F:ATP hydrolysis activity"/>
    <property type="evidence" value="ECO:0007669"/>
    <property type="project" value="InterPro"/>
</dbReference>
<dbReference type="CDD" id="cd19481">
    <property type="entry name" value="RecA-like_protease"/>
    <property type="match status" value="1"/>
</dbReference>
<organism evidence="6">
    <name type="scientific">viral metagenome</name>
    <dbReference type="NCBI Taxonomy" id="1070528"/>
    <lineage>
        <taxon>unclassified sequences</taxon>
        <taxon>metagenomes</taxon>
        <taxon>organismal metagenomes</taxon>
    </lineage>
</organism>
<keyword evidence="3" id="KW-0067">ATP-binding</keyword>
<dbReference type="InterPro" id="IPR003960">
    <property type="entry name" value="ATPase_AAA_CS"/>
</dbReference>
<comment type="similarity">
    <text evidence="1">Belongs to the AAA ATPase family.</text>
</comment>
<proteinExistence type="inferred from homology"/>
<protein>
    <submittedName>
        <fullName evidence="6">Putative ATPase domain containing protein</fullName>
    </submittedName>
</protein>
<feature type="domain" description="AAA+ ATPase" evidence="4">
    <location>
        <begin position="237"/>
        <end position="360"/>
    </location>
</feature>
<evidence type="ECO:0000256" key="3">
    <source>
        <dbReference type="ARBA" id="ARBA00022840"/>
    </source>
</evidence>
<dbReference type="InterPro" id="IPR003593">
    <property type="entry name" value="AAA+_ATPase"/>
</dbReference>
<dbReference type="PROSITE" id="PS00674">
    <property type="entry name" value="AAA"/>
    <property type="match status" value="1"/>
</dbReference>
<name>A0A6M3L4P2_9ZZZZ</name>
<sequence length="440" mass="50049">MNKTKEIEKLQDKLLNKEVIESLEAFVQNMKVVNNTYRSMKKLSDIIDPSIIRLREIANRINVDFDDIAIIKFPMHPTIITEIWMKLLERTEEIYKNMETVTRQYSAGDVAFKSTKHGAVVSDKTIIIPSIRLFTCLTGEKIAISLLNFLKDRPEMVAYCSKSLLSTSMNELNSALLSENPLKGKMISFSKYDGIKMLKFKSKFNIENIAMDQNLKLECETLERLLDSYNNGGELPFKRNILLSGIPGVGKTTILNGIVEKAIEKKCTIIYVGSVGDITEAYSFAETMAPSIIILEDFDLMAKNRTSYSNLDIDLLNIMDGAKEAKGVLTFATTNRIEDIDEAAIRAGRINRYYDIGYPTLQMKQEILNLHLRYYKIDEEVIKDVKHEINEFIKRDAITGAMIDSLTLAFKQSKDVNKNNIGWILNGLVYDKKDITDSIL</sequence>
<dbReference type="SMART" id="SM00382">
    <property type="entry name" value="AAA"/>
    <property type="match status" value="1"/>
</dbReference>
<dbReference type="EMBL" id="MT142359">
    <property type="protein sequence ID" value="QJA78897.1"/>
    <property type="molecule type" value="Genomic_DNA"/>
</dbReference>
<dbReference type="InterPro" id="IPR050221">
    <property type="entry name" value="26S_Proteasome_ATPase"/>
</dbReference>
<dbReference type="AlphaFoldDB" id="A0A6M3L4P2"/>
<accession>A0A6M3L4P2</accession>
<evidence type="ECO:0000256" key="2">
    <source>
        <dbReference type="ARBA" id="ARBA00022741"/>
    </source>
</evidence>
<gene>
    <name evidence="5" type="ORF">MM415A00968_0001</name>
    <name evidence="6" type="ORF">MM415B02492_0010</name>
</gene>